<evidence type="ECO:0000256" key="1">
    <source>
        <dbReference type="SAM" id="MobiDB-lite"/>
    </source>
</evidence>
<dbReference type="STRING" id="53326.A0A016WFW7"/>
<dbReference type="EMBL" id="JARK01000337">
    <property type="protein sequence ID" value="EYC38177.1"/>
    <property type="molecule type" value="Genomic_DNA"/>
</dbReference>
<dbReference type="Gene3D" id="3.60.10.10">
    <property type="entry name" value="Endonuclease/exonuclease/phosphatase"/>
    <property type="match status" value="1"/>
</dbReference>
<dbReference type="AlphaFoldDB" id="A0A016WFW7"/>
<evidence type="ECO:0008006" key="4">
    <source>
        <dbReference type="Google" id="ProtNLM"/>
    </source>
</evidence>
<name>A0A016WFW7_9BILA</name>
<dbReference type="InterPro" id="IPR036691">
    <property type="entry name" value="Endo/exonu/phosph_ase_sf"/>
</dbReference>
<evidence type="ECO:0000313" key="3">
    <source>
        <dbReference type="Proteomes" id="UP000024635"/>
    </source>
</evidence>
<proteinExistence type="predicted"/>
<evidence type="ECO:0000313" key="2">
    <source>
        <dbReference type="EMBL" id="EYC38177.1"/>
    </source>
</evidence>
<gene>
    <name evidence="2" type="primary">Acey_s0737.g1949</name>
    <name evidence="2" type="ORF">Y032_0737g1949</name>
</gene>
<comment type="caution">
    <text evidence="2">The sequence shown here is derived from an EMBL/GenBank/DDBJ whole genome shotgun (WGS) entry which is preliminary data.</text>
</comment>
<dbReference type="OrthoDB" id="5842234at2759"/>
<dbReference type="SUPFAM" id="SSF56219">
    <property type="entry name" value="DNase I-like"/>
    <property type="match status" value="1"/>
</dbReference>
<dbReference type="Proteomes" id="UP000024635">
    <property type="component" value="Unassembled WGS sequence"/>
</dbReference>
<feature type="region of interest" description="Disordered" evidence="1">
    <location>
        <begin position="191"/>
        <end position="229"/>
    </location>
</feature>
<sequence length="229" mass="26160">MPLPRTEEKQDGAPLEITKNDLDNAWISARTTAGNKDKSIVCKKNGERRTGGDGSKDRWKERWRSRLLVHPKIQSSIHSHEVLSARIAVLRLRTEKKATITIVNCYAPNSVASEEDKDNFYAELESVVEKEKSYYMYICGDFNALVGNGSDGNWRLGRHGNETRNDNGFRLLDLMSSCNLFHGNSIFEKPQHRRLNLGKPERKNPFRAGPHPHESKMEFDGHHSSTFLR</sequence>
<keyword evidence="3" id="KW-1185">Reference proteome</keyword>
<protein>
    <recommendedName>
        <fullName evidence="4">Endonuclease/exonuclease/phosphatase domain-containing protein</fullName>
    </recommendedName>
</protein>
<feature type="compositionally biased region" description="Basic and acidic residues" evidence="1">
    <location>
        <begin position="211"/>
        <end position="223"/>
    </location>
</feature>
<organism evidence="2 3">
    <name type="scientific">Ancylostoma ceylanicum</name>
    <dbReference type="NCBI Taxonomy" id="53326"/>
    <lineage>
        <taxon>Eukaryota</taxon>
        <taxon>Metazoa</taxon>
        <taxon>Ecdysozoa</taxon>
        <taxon>Nematoda</taxon>
        <taxon>Chromadorea</taxon>
        <taxon>Rhabditida</taxon>
        <taxon>Rhabditina</taxon>
        <taxon>Rhabditomorpha</taxon>
        <taxon>Strongyloidea</taxon>
        <taxon>Ancylostomatidae</taxon>
        <taxon>Ancylostomatinae</taxon>
        <taxon>Ancylostoma</taxon>
    </lineage>
</organism>
<reference evidence="3" key="1">
    <citation type="journal article" date="2015" name="Nat. Genet.">
        <title>The genome and transcriptome of the zoonotic hookworm Ancylostoma ceylanicum identify infection-specific gene families.</title>
        <authorList>
            <person name="Schwarz E.M."/>
            <person name="Hu Y."/>
            <person name="Antoshechkin I."/>
            <person name="Miller M.M."/>
            <person name="Sternberg P.W."/>
            <person name="Aroian R.V."/>
        </authorList>
    </citation>
    <scope>NUCLEOTIDE SEQUENCE</scope>
    <source>
        <strain evidence="3">HY135</strain>
    </source>
</reference>
<accession>A0A016WFW7</accession>